<sequence>MQSVPGRVRLYKIRKQTGSEVRRPSFNVRVRNIHTRVFAMHFTVWVVLLLVLPQQWYAMKLMTGGKSHIEVEKEAAAAAAAAGVTPKASVPAVRLTSPKSRTPKQKPRLAQRSVSQNDLEFSPDRAQNSPPTMGKIEVPGVPQEVDPYPSMFARLLASLSATLRKSLGLDIPSRGSQDKTVELAHGDITNRRRRRQLPGGDHSTLPRPNGSNCEPVEPAACRDVPFDAMVPHDDKIFAFKKGRIHILASNGTVIPHDDPSESDQLFPAIPDNVTAALRMRDFIYVFLGSTYMKFRPVRRPIFPPPIAVATGFHGVPSPVNGAFQLNSHTYVIISGPSFVFYQPDADPPVNPKFSPNLLANIFGGPENVSTAFNTPDGRRFLASTGLLYELNDKMQVIKVQPFKKRSDGAGWLDCTPVVPSDGCRRTKLLLPLFDNDAKDPIQQAPLQNGTIHFASGTRLVIGSPTPFFGPPQPERIANATFHLFTPGKFDMRSLANFSTSHAGPLGNNSRHHAVQISRLEASPNLTASISTPATAILPSKGNNSSTSRKPGKTHSHRPGALPSLPAVHNHAGEHPDGDDHGDEGSLQPSRGIHGKISREDVPRASGAVLAKQLEAQSLVLKELMDKLKNLTQAISSIPRPLT</sequence>
<feature type="repeat" description="Hemopexin" evidence="1">
    <location>
        <begin position="270"/>
        <end position="315"/>
    </location>
</feature>
<name>A0A1W0WII0_HYPEX</name>
<feature type="region of interest" description="Disordered" evidence="2">
    <location>
        <begin position="532"/>
        <end position="597"/>
    </location>
</feature>
<keyword evidence="3" id="KW-1133">Transmembrane helix</keyword>
<evidence type="ECO:0000313" key="4">
    <source>
        <dbReference type="EMBL" id="OQV14987.1"/>
    </source>
</evidence>
<dbReference type="Proteomes" id="UP000192578">
    <property type="component" value="Unassembled WGS sequence"/>
</dbReference>
<reference evidence="5" key="1">
    <citation type="submission" date="2017-01" db="EMBL/GenBank/DDBJ databases">
        <title>Comparative genomics of anhydrobiosis in the tardigrade Hypsibius dujardini.</title>
        <authorList>
            <person name="Yoshida Y."/>
            <person name="Koutsovoulos G."/>
            <person name="Laetsch D."/>
            <person name="Stevens L."/>
            <person name="Kumar S."/>
            <person name="Horikawa D."/>
            <person name="Ishino K."/>
            <person name="Komine S."/>
            <person name="Tomita M."/>
            <person name="Blaxter M."/>
            <person name="Arakawa K."/>
        </authorList>
    </citation>
    <scope>NUCLEOTIDE SEQUENCE [LARGE SCALE GENOMIC DNA]</scope>
    <source>
        <strain evidence="5">Z151</strain>
    </source>
</reference>
<evidence type="ECO:0000256" key="3">
    <source>
        <dbReference type="SAM" id="Phobius"/>
    </source>
</evidence>
<gene>
    <name evidence="4" type="ORF">BV898_10887</name>
</gene>
<dbReference type="AlphaFoldDB" id="A0A1W0WII0"/>
<protein>
    <submittedName>
        <fullName evidence="4">Uncharacterized protein</fullName>
    </submittedName>
</protein>
<dbReference type="Gene3D" id="2.110.10.10">
    <property type="entry name" value="Hemopexin-like domain"/>
    <property type="match status" value="1"/>
</dbReference>
<keyword evidence="3" id="KW-0812">Transmembrane</keyword>
<dbReference type="SUPFAM" id="SSF50923">
    <property type="entry name" value="Hemopexin-like domain"/>
    <property type="match status" value="1"/>
</dbReference>
<keyword evidence="3" id="KW-0472">Membrane</keyword>
<dbReference type="OrthoDB" id="10069392at2759"/>
<feature type="region of interest" description="Disordered" evidence="2">
    <location>
        <begin position="188"/>
        <end position="216"/>
    </location>
</feature>
<dbReference type="InterPro" id="IPR036375">
    <property type="entry name" value="Hemopexin-like_dom_sf"/>
</dbReference>
<proteinExistence type="predicted"/>
<accession>A0A1W0WII0</accession>
<dbReference type="InterPro" id="IPR018487">
    <property type="entry name" value="Hemopexin-like_repeat"/>
</dbReference>
<feature type="region of interest" description="Disordered" evidence="2">
    <location>
        <begin position="88"/>
        <end position="133"/>
    </location>
</feature>
<feature type="transmembrane region" description="Helical" evidence="3">
    <location>
        <begin position="33"/>
        <end position="52"/>
    </location>
</feature>
<keyword evidence="5" id="KW-1185">Reference proteome</keyword>
<feature type="compositionally biased region" description="Polar residues" evidence="2">
    <location>
        <begin position="112"/>
        <end position="131"/>
    </location>
</feature>
<comment type="caution">
    <text evidence="4">The sequence shown here is derived from an EMBL/GenBank/DDBJ whole genome shotgun (WGS) entry which is preliminary data.</text>
</comment>
<organism evidence="4 5">
    <name type="scientific">Hypsibius exemplaris</name>
    <name type="common">Freshwater tardigrade</name>
    <dbReference type="NCBI Taxonomy" id="2072580"/>
    <lineage>
        <taxon>Eukaryota</taxon>
        <taxon>Metazoa</taxon>
        <taxon>Ecdysozoa</taxon>
        <taxon>Tardigrada</taxon>
        <taxon>Eutardigrada</taxon>
        <taxon>Parachela</taxon>
        <taxon>Hypsibioidea</taxon>
        <taxon>Hypsibiidae</taxon>
        <taxon>Hypsibius</taxon>
    </lineage>
</organism>
<evidence type="ECO:0000256" key="1">
    <source>
        <dbReference type="PROSITE-ProRule" id="PRU01011"/>
    </source>
</evidence>
<dbReference type="EMBL" id="MTYJ01000096">
    <property type="protein sequence ID" value="OQV14987.1"/>
    <property type="molecule type" value="Genomic_DNA"/>
</dbReference>
<evidence type="ECO:0000256" key="2">
    <source>
        <dbReference type="SAM" id="MobiDB-lite"/>
    </source>
</evidence>
<dbReference type="PROSITE" id="PS51642">
    <property type="entry name" value="HEMOPEXIN_2"/>
    <property type="match status" value="1"/>
</dbReference>
<evidence type="ECO:0000313" key="5">
    <source>
        <dbReference type="Proteomes" id="UP000192578"/>
    </source>
</evidence>